<keyword evidence="4" id="KW-1133">Transmembrane helix</keyword>
<keyword evidence="3" id="KW-0812">Transmembrane</keyword>
<comment type="subcellular location">
    <subcellularLocation>
        <location evidence="1">Cell membrane</location>
        <topology evidence="1">Multi-pass membrane protein</topology>
    </subcellularLocation>
</comment>
<dbReference type="SMART" id="SM00897">
    <property type="entry name" value="FIST"/>
    <property type="match status" value="1"/>
</dbReference>
<sequence length="370" mass="40124">MHPFPYAHAADDDWTLALERVIAGLGQVQGRLGFLYVTDAINAHLEAILDALREATDVEHWVGAVGIGICATGVEYYERPAIAAMVADLPEEAFRVFPPIVKDLDGFDAAQRAWLGNAQPFMGLVHADPSNPLTESLIRQLAERTVSGFLVGGLASSQHNARVIADEPTEGGLTGVMFTEAAGIQTALSQGCSPIGPHRQITECQRNVIVELDGRPALDVFKEDIGEVLARDISRVGGYIFVGLPIRGSDTGDYLVRNLIGVDLDKRLVGIGDLVEKGQALMFCRRDANTAREDLSRMLENLKARLKTPPRGGVYVSCLGRGANLFGEDSEELKQIRDELGDFPLVGFFANGELSQNRLYGYTGVLTLFT</sequence>
<dbReference type="SMART" id="SM01204">
    <property type="entry name" value="FIST_C"/>
    <property type="match status" value="1"/>
</dbReference>
<dbReference type="InterPro" id="IPR019494">
    <property type="entry name" value="FIST_C"/>
</dbReference>
<feature type="domain" description="FIST C-domain" evidence="7">
    <location>
        <begin position="217"/>
        <end position="357"/>
    </location>
</feature>
<keyword evidence="8" id="KW-0808">Transferase</keyword>
<feature type="domain" description="FIST" evidence="6">
    <location>
        <begin position="30"/>
        <end position="216"/>
    </location>
</feature>
<dbReference type="PIRSF" id="PIRSF018953">
    <property type="entry name" value="UCP018953"/>
    <property type="match status" value="1"/>
</dbReference>
<dbReference type="Pfam" id="PF10442">
    <property type="entry name" value="FIST_C"/>
    <property type="match status" value="1"/>
</dbReference>
<evidence type="ECO:0000256" key="4">
    <source>
        <dbReference type="ARBA" id="ARBA00022989"/>
    </source>
</evidence>
<keyword evidence="5" id="KW-0472">Membrane</keyword>
<dbReference type="InterPro" id="IPR013702">
    <property type="entry name" value="FIST_domain_N"/>
</dbReference>
<dbReference type="RefSeq" id="WP_200247044.1">
    <property type="nucleotide sequence ID" value="NZ_NRRY01000036.1"/>
</dbReference>
<dbReference type="PANTHER" id="PTHR14939:SF5">
    <property type="entry name" value="F-BOX ONLY PROTEIN 22"/>
    <property type="match status" value="1"/>
</dbReference>
<dbReference type="EMBL" id="NRRY01000036">
    <property type="protein sequence ID" value="MBK1620290.1"/>
    <property type="molecule type" value="Genomic_DNA"/>
</dbReference>
<dbReference type="GO" id="GO:0005886">
    <property type="term" value="C:plasma membrane"/>
    <property type="evidence" value="ECO:0007669"/>
    <property type="project" value="UniProtKB-SubCell"/>
</dbReference>
<dbReference type="AlphaFoldDB" id="A0A9X0WB19"/>
<evidence type="ECO:0000313" key="9">
    <source>
        <dbReference type="Proteomes" id="UP001138768"/>
    </source>
</evidence>
<gene>
    <name evidence="8" type="ORF">CKO42_17950</name>
</gene>
<dbReference type="Proteomes" id="UP001138768">
    <property type="component" value="Unassembled WGS sequence"/>
</dbReference>
<dbReference type="Pfam" id="PF08495">
    <property type="entry name" value="FIST"/>
    <property type="match status" value="1"/>
</dbReference>
<name>A0A9X0WB19_9GAMM</name>
<dbReference type="PANTHER" id="PTHR14939">
    <property type="entry name" value="F-BOX ONLY PROTEIN 22"/>
    <property type="match status" value="1"/>
</dbReference>
<organism evidence="8 9">
    <name type="scientific">Lamprobacter modestohalophilus</name>
    <dbReference type="NCBI Taxonomy" id="1064514"/>
    <lineage>
        <taxon>Bacteria</taxon>
        <taxon>Pseudomonadati</taxon>
        <taxon>Pseudomonadota</taxon>
        <taxon>Gammaproteobacteria</taxon>
        <taxon>Chromatiales</taxon>
        <taxon>Chromatiaceae</taxon>
        <taxon>Lamprobacter</taxon>
    </lineage>
</organism>
<comment type="caution">
    <text evidence="8">The sequence shown here is derived from an EMBL/GenBank/DDBJ whole genome shotgun (WGS) entry which is preliminary data.</text>
</comment>
<reference evidence="8 9" key="1">
    <citation type="journal article" date="2020" name="Microorganisms">
        <title>Osmotic Adaptation and Compatible Solute Biosynthesis of Phototrophic Bacteria as Revealed from Genome Analyses.</title>
        <authorList>
            <person name="Imhoff J.F."/>
            <person name="Rahn T."/>
            <person name="Kunzel S."/>
            <person name="Keller A."/>
            <person name="Neulinger S.C."/>
        </authorList>
    </citation>
    <scope>NUCLEOTIDE SEQUENCE [LARGE SCALE GENOMIC DNA]</scope>
    <source>
        <strain evidence="8 9">DSM 25653</strain>
    </source>
</reference>
<evidence type="ECO:0000256" key="2">
    <source>
        <dbReference type="ARBA" id="ARBA00022475"/>
    </source>
</evidence>
<keyword evidence="8" id="KW-0418">Kinase</keyword>
<proteinExistence type="predicted"/>
<evidence type="ECO:0000256" key="3">
    <source>
        <dbReference type="ARBA" id="ARBA00022692"/>
    </source>
</evidence>
<accession>A0A9X0WB19</accession>
<keyword evidence="9" id="KW-1185">Reference proteome</keyword>
<evidence type="ECO:0000256" key="5">
    <source>
        <dbReference type="ARBA" id="ARBA00023136"/>
    </source>
</evidence>
<keyword evidence="2" id="KW-1003">Cell membrane</keyword>
<protein>
    <submittedName>
        <fullName evidence="8">Histidine kinase</fullName>
    </submittedName>
</protein>
<evidence type="ECO:0000259" key="7">
    <source>
        <dbReference type="SMART" id="SM01204"/>
    </source>
</evidence>
<evidence type="ECO:0000313" key="8">
    <source>
        <dbReference type="EMBL" id="MBK1620290.1"/>
    </source>
</evidence>
<evidence type="ECO:0000259" key="6">
    <source>
        <dbReference type="SMART" id="SM00897"/>
    </source>
</evidence>
<dbReference type="InterPro" id="IPR016741">
    <property type="entry name" value="UCP018953"/>
</dbReference>
<evidence type="ECO:0000256" key="1">
    <source>
        <dbReference type="ARBA" id="ARBA00004651"/>
    </source>
</evidence>
<dbReference type="GO" id="GO:0016301">
    <property type="term" value="F:kinase activity"/>
    <property type="evidence" value="ECO:0007669"/>
    <property type="project" value="UniProtKB-KW"/>
</dbReference>